<dbReference type="RefSeq" id="WP_345584008.1">
    <property type="nucleotide sequence ID" value="NZ_BAAAXF010000074.1"/>
</dbReference>
<accession>A0ABP6UAL6</accession>
<reference evidence="2" key="1">
    <citation type="journal article" date="2019" name="Int. J. Syst. Evol. Microbiol.">
        <title>The Global Catalogue of Microorganisms (GCM) 10K type strain sequencing project: providing services to taxonomists for standard genome sequencing and annotation.</title>
        <authorList>
            <consortium name="The Broad Institute Genomics Platform"/>
            <consortium name="The Broad Institute Genome Sequencing Center for Infectious Disease"/>
            <person name="Wu L."/>
            <person name="Ma J."/>
        </authorList>
    </citation>
    <scope>NUCLEOTIDE SEQUENCE [LARGE SCALE GENOMIC DNA]</scope>
    <source>
        <strain evidence="2">JCM 4816</strain>
    </source>
</reference>
<evidence type="ECO:0000313" key="1">
    <source>
        <dbReference type="EMBL" id="GAA3503261.1"/>
    </source>
</evidence>
<comment type="caution">
    <text evidence="1">The sequence shown here is derived from an EMBL/GenBank/DDBJ whole genome shotgun (WGS) entry which is preliminary data.</text>
</comment>
<gene>
    <name evidence="1" type="ORF">GCM10019016_103710</name>
</gene>
<sequence>MTDTDHQRQLQNALDRLDAAFAPLADLPIAVGGCTYCYPQADLDTLAGPPHAVSEDMVASVSGEVSDHWDDFPGLYRRLLPRIARLLVGDRLLYDLVATRLLQADWRNWPQHESEALEAFLHAWWRSVLATHPCVGDITDILEVLGATTGTLVPFLNAWADTRTVAADKHLYDMLDWWLLEGTVAFLHLGHLDELHAAPELMPWLLALPCERLAPEHREDLDVMVKHVWSVTDNALRPDMRS</sequence>
<proteinExistence type="predicted"/>
<name>A0ABP6UAL6_9ACTN</name>
<protein>
    <submittedName>
        <fullName evidence="1">Uncharacterized protein</fullName>
    </submittedName>
</protein>
<keyword evidence="2" id="KW-1185">Reference proteome</keyword>
<dbReference type="EMBL" id="BAAAXF010000074">
    <property type="protein sequence ID" value="GAA3503261.1"/>
    <property type="molecule type" value="Genomic_DNA"/>
</dbReference>
<organism evidence="1 2">
    <name type="scientific">Streptomyces prasinosporus</name>
    <dbReference type="NCBI Taxonomy" id="68256"/>
    <lineage>
        <taxon>Bacteria</taxon>
        <taxon>Bacillati</taxon>
        <taxon>Actinomycetota</taxon>
        <taxon>Actinomycetes</taxon>
        <taxon>Kitasatosporales</taxon>
        <taxon>Streptomycetaceae</taxon>
        <taxon>Streptomyces</taxon>
        <taxon>Streptomyces albogriseolus group</taxon>
    </lineage>
</organism>
<dbReference type="Proteomes" id="UP001501455">
    <property type="component" value="Unassembled WGS sequence"/>
</dbReference>
<evidence type="ECO:0000313" key="2">
    <source>
        <dbReference type="Proteomes" id="UP001501455"/>
    </source>
</evidence>